<keyword evidence="5" id="KW-0418">Kinase</keyword>
<dbReference type="InterPro" id="IPR005467">
    <property type="entry name" value="His_kinase_dom"/>
</dbReference>
<dbReference type="EC" id="2.7.13.3" evidence="2"/>
<feature type="domain" description="Histidine kinase" evidence="6">
    <location>
        <begin position="202"/>
        <end position="416"/>
    </location>
</feature>
<dbReference type="CDD" id="cd00082">
    <property type="entry name" value="HisKA"/>
    <property type="match status" value="1"/>
</dbReference>
<dbReference type="PRINTS" id="PR00344">
    <property type="entry name" value="BCTRLSENSOR"/>
</dbReference>
<proteinExistence type="predicted"/>
<dbReference type="PANTHER" id="PTHR43304">
    <property type="entry name" value="PHYTOCHROME-LIKE PROTEIN CPH1"/>
    <property type="match status" value="1"/>
</dbReference>
<dbReference type="PROSITE" id="PS50109">
    <property type="entry name" value="HIS_KIN"/>
    <property type="match status" value="1"/>
</dbReference>
<dbReference type="SUPFAM" id="SSF55874">
    <property type="entry name" value="ATPase domain of HSP90 chaperone/DNA topoisomerase II/histidine kinase"/>
    <property type="match status" value="1"/>
</dbReference>
<dbReference type="Gene3D" id="1.10.287.130">
    <property type="match status" value="1"/>
</dbReference>
<dbReference type="Gene3D" id="3.30.565.10">
    <property type="entry name" value="Histidine kinase-like ATPase, C-terminal domain"/>
    <property type="match status" value="1"/>
</dbReference>
<dbReference type="EMBL" id="AJ937767">
    <property type="protein sequence ID" value="CAI78633.1"/>
    <property type="molecule type" value="Genomic_DNA"/>
</dbReference>
<dbReference type="InterPro" id="IPR004358">
    <property type="entry name" value="Sig_transdc_His_kin-like_C"/>
</dbReference>
<sequence>MLMKNKYISIPFDESKLKERNIELAFILEMSNFLSKYINLKELLQGALSKILKYFDLDSGRIYFIDEKMTFLNLAAYEGLEPGGLKKINIKEGFSGKSVETKAFIAQHVSELEDKKRVALLKGKGFKIIICTPLIVMGKVRGVMNLASKKDFILSYQKIDLLMAIGNQIAIVADNISLYEDLNCKIIDIKEKKEMIEFFAYSVSHDLKNPAIGIYGLTKRLYDKFSNVMDEKAELYCKQILKSAELIVSLLEKINTFIITKESSLDFEKINIKTIIKEVRNGFENLLKQRHIKWLEPDDLPEIIGDKLAFFRIFQNFTDNSLKYGGESLSKITIGYKKDQKNHIFSFSDNGIGIKPEAKEKIFGLFQRHDTSKGIIGSGLGLAIIKEAAERHNGNVWMDEHTIKGVTFYLSIPKKIKQQA</sequence>
<evidence type="ECO:0000256" key="1">
    <source>
        <dbReference type="ARBA" id="ARBA00000085"/>
    </source>
</evidence>
<dbReference type="InterPro" id="IPR003018">
    <property type="entry name" value="GAF"/>
</dbReference>
<dbReference type="Pfam" id="PF13185">
    <property type="entry name" value="GAF_2"/>
    <property type="match status" value="1"/>
</dbReference>
<keyword evidence="4" id="KW-0808">Transferase</keyword>
<dbReference type="InterPro" id="IPR036890">
    <property type="entry name" value="HATPase_C_sf"/>
</dbReference>
<comment type="catalytic activity">
    <reaction evidence="1">
        <text>ATP + protein L-histidine = ADP + protein N-phospho-L-histidine.</text>
        <dbReference type="EC" id="2.7.13.3"/>
    </reaction>
</comment>
<evidence type="ECO:0000256" key="3">
    <source>
        <dbReference type="ARBA" id="ARBA00022553"/>
    </source>
</evidence>
<name>Q2YZR5_9DELT</name>
<dbReference type="GO" id="GO:0000155">
    <property type="term" value="F:phosphorelay sensor kinase activity"/>
    <property type="evidence" value="ECO:0007669"/>
    <property type="project" value="InterPro"/>
</dbReference>
<reference evidence="7" key="1">
    <citation type="journal article" date="2005" name="Environ. Microbiol.">
        <title>Lateral gene transfer and phylogenetic assignment of environmental fosmid clones.</title>
        <authorList>
            <person name="Nesbo C.L."/>
            <person name="Boucher Y."/>
            <person name="Dlutek M."/>
            <person name="Doolittle F.W."/>
        </authorList>
    </citation>
    <scope>NUCLEOTIDE SEQUENCE</scope>
</reference>
<protein>
    <recommendedName>
        <fullName evidence="2">histidine kinase</fullName>
        <ecNumber evidence="2">2.7.13.3</ecNumber>
    </recommendedName>
</protein>
<dbReference type="InterPro" id="IPR052162">
    <property type="entry name" value="Sensor_kinase/Photoreceptor"/>
</dbReference>
<evidence type="ECO:0000256" key="2">
    <source>
        <dbReference type="ARBA" id="ARBA00012438"/>
    </source>
</evidence>
<evidence type="ECO:0000256" key="4">
    <source>
        <dbReference type="ARBA" id="ARBA00022679"/>
    </source>
</evidence>
<evidence type="ECO:0000259" key="6">
    <source>
        <dbReference type="PROSITE" id="PS50109"/>
    </source>
</evidence>
<keyword evidence="3" id="KW-0597">Phosphoprotein</keyword>
<dbReference type="SMART" id="SM00065">
    <property type="entry name" value="GAF"/>
    <property type="match status" value="1"/>
</dbReference>
<dbReference type="SMART" id="SM00387">
    <property type="entry name" value="HATPase_c"/>
    <property type="match status" value="1"/>
</dbReference>
<dbReference type="InterPro" id="IPR003594">
    <property type="entry name" value="HATPase_dom"/>
</dbReference>
<accession>Q2YZR5</accession>
<evidence type="ECO:0000256" key="5">
    <source>
        <dbReference type="ARBA" id="ARBA00022777"/>
    </source>
</evidence>
<dbReference type="PANTHER" id="PTHR43304:SF1">
    <property type="entry name" value="PAC DOMAIN-CONTAINING PROTEIN"/>
    <property type="match status" value="1"/>
</dbReference>
<dbReference type="Pfam" id="PF02518">
    <property type="entry name" value="HATPase_c"/>
    <property type="match status" value="1"/>
</dbReference>
<dbReference type="InterPro" id="IPR003661">
    <property type="entry name" value="HisK_dim/P_dom"/>
</dbReference>
<dbReference type="InterPro" id="IPR029016">
    <property type="entry name" value="GAF-like_dom_sf"/>
</dbReference>
<dbReference type="AlphaFoldDB" id="Q2YZR5"/>
<evidence type="ECO:0000313" key="7">
    <source>
        <dbReference type="EMBL" id="CAI78633.1"/>
    </source>
</evidence>
<dbReference type="SUPFAM" id="SSF55781">
    <property type="entry name" value="GAF domain-like"/>
    <property type="match status" value="1"/>
</dbReference>
<organism evidence="7">
    <name type="scientific">uncultured delta proteobacterium</name>
    <dbReference type="NCBI Taxonomy" id="34034"/>
    <lineage>
        <taxon>Bacteria</taxon>
        <taxon>Deltaproteobacteria</taxon>
        <taxon>environmental samples</taxon>
    </lineage>
</organism>
<dbReference type="Gene3D" id="3.30.450.40">
    <property type="match status" value="1"/>
</dbReference>
<dbReference type="SUPFAM" id="SSF47384">
    <property type="entry name" value="Homodimeric domain of signal transducing histidine kinase"/>
    <property type="match status" value="1"/>
</dbReference>
<dbReference type="InterPro" id="IPR036097">
    <property type="entry name" value="HisK_dim/P_sf"/>
</dbReference>